<gene>
    <name evidence="1" type="ORF">PCOR1329_LOCUS26836</name>
</gene>
<organism evidence="1 2">
    <name type="scientific">Prorocentrum cordatum</name>
    <dbReference type="NCBI Taxonomy" id="2364126"/>
    <lineage>
        <taxon>Eukaryota</taxon>
        <taxon>Sar</taxon>
        <taxon>Alveolata</taxon>
        <taxon>Dinophyceae</taxon>
        <taxon>Prorocentrales</taxon>
        <taxon>Prorocentraceae</taxon>
        <taxon>Prorocentrum</taxon>
    </lineage>
</organism>
<dbReference type="Proteomes" id="UP001189429">
    <property type="component" value="Unassembled WGS sequence"/>
</dbReference>
<name>A0ABN9S5Y0_9DINO</name>
<dbReference type="EMBL" id="CAUYUJ010009610">
    <property type="protein sequence ID" value="CAK0827240.1"/>
    <property type="molecule type" value="Genomic_DNA"/>
</dbReference>
<keyword evidence="2" id="KW-1185">Reference proteome</keyword>
<reference evidence="1" key="1">
    <citation type="submission" date="2023-10" db="EMBL/GenBank/DDBJ databases">
        <authorList>
            <person name="Chen Y."/>
            <person name="Shah S."/>
            <person name="Dougan E. K."/>
            <person name="Thang M."/>
            <person name="Chan C."/>
        </authorList>
    </citation>
    <scope>NUCLEOTIDE SEQUENCE [LARGE SCALE GENOMIC DNA]</scope>
</reference>
<proteinExistence type="predicted"/>
<protein>
    <submittedName>
        <fullName evidence="1">Uncharacterized protein</fullName>
    </submittedName>
</protein>
<sequence length="315" mass="34702">EQPAEESAEEAAASERERAVAQLLAPQGGGRCWCGVPRELCGRPRPPPLLEAMVGEAGPVFGQLYGGEPAESSRRGRYVVMSLLLQQLADGFFVKHHFGAALRCLRAYMELCEARLLSMESDRKHTHTEDPAREVRALLLLHDLALQPERAGGRGPAGARGLLQDLLRRYGRPGQLAGLRLALEASAMALERDLEEDQPVEHPRADAVLKEFGSQEFEDSHHLLYAGQEPGRAQPVEDFRSTVRLALELHVTSGTPPTAEEAMQMVLQGWVCKAPWEAQLWLVGPSPRPCTSRGNVRLVHARARSRRRSRAGASR</sequence>
<evidence type="ECO:0000313" key="1">
    <source>
        <dbReference type="EMBL" id="CAK0827240.1"/>
    </source>
</evidence>
<evidence type="ECO:0000313" key="2">
    <source>
        <dbReference type="Proteomes" id="UP001189429"/>
    </source>
</evidence>
<comment type="caution">
    <text evidence="1">The sequence shown here is derived from an EMBL/GenBank/DDBJ whole genome shotgun (WGS) entry which is preliminary data.</text>
</comment>
<accession>A0ABN9S5Y0</accession>
<feature type="non-terminal residue" evidence="1">
    <location>
        <position position="1"/>
    </location>
</feature>
<feature type="non-terminal residue" evidence="1">
    <location>
        <position position="315"/>
    </location>
</feature>